<evidence type="ECO:0000313" key="2">
    <source>
        <dbReference type="EMBL" id="KAK9101675.1"/>
    </source>
</evidence>
<dbReference type="EMBL" id="JBBNAG010000010">
    <property type="protein sequence ID" value="KAK9101675.1"/>
    <property type="molecule type" value="Genomic_DNA"/>
</dbReference>
<reference evidence="2 3" key="1">
    <citation type="submission" date="2024-01" db="EMBL/GenBank/DDBJ databases">
        <title>Genome assemblies of Stephania.</title>
        <authorList>
            <person name="Yang L."/>
        </authorList>
    </citation>
    <scope>NUCLEOTIDE SEQUENCE [LARGE SCALE GENOMIC DNA]</scope>
    <source>
        <strain evidence="2">JXDWG</strain>
        <tissue evidence="2">Leaf</tissue>
    </source>
</reference>
<gene>
    <name evidence="2" type="ORF">Scep_025105</name>
</gene>
<keyword evidence="3" id="KW-1185">Reference proteome</keyword>
<name>A0AAP0F0K5_9MAGN</name>
<evidence type="ECO:0008006" key="4">
    <source>
        <dbReference type="Google" id="ProtNLM"/>
    </source>
</evidence>
<dbReference type="Proteomes" id="UP001419268">
    <property type="component" value="Unassembled WGS sequence"/>
</dbReference>
<evidence type="ECO:0000256" key="1">
    <source>
        <dbReference type="SAM" id="SignalP"/>
    </source>
</evidence>
<evidence type="ECO:0000313" key="3">
    <source>
        <dbReference type="Proteomes" id="UP001419268"/>
    </source>
</evidence>
<feature type="signal peptide" evidence="1">
    <location>
        <begin position="1"/>
        <end position="16"/>
    </location>
</feature>
<feature type="chain" id="PRO_5043040992" description="Secreted protein" evidence="1">
    <location>
        <begin position="17"/>
        <end position="77"/>
    </location>
</feature>
<sequence>MLLFLFCQIFPLASDASSISLEMFDDSNQLVSFVRVAIQLKSIATLKIRFSETSRKKSNSLVSMEKNFDYLLCLIMR</sequence>
<keyword evidence="1" id="KW-0732">Signal</keyword>
<protein>
    <recommendedName>
        <fullName evidence="4">Secreted protein</fullName>
    </recommendedName>
</protein>
<organism evidence="2 3">
    <name type="scientific">Stephania cephalantha</name>
    <dbReference type="NCBI Taxonomy" id="152367"/>
    <lineage>
        <taxon>Eukaryota</taxon>
        <taxon>Viridiplantae</taxon>
        <taxon>Streptophyta</taxon>
        <taxon>Embryophyta</taxon>
        <taxon>Tracheophyta</taxon>
        <taxon>Spermatophyta</taxon>
        <taxon>Magnoliopsida</taxon>
        <taxon>Ranunculales</taxon>
        <taxon>Menispermaceae</taxon>
        <taxon>Menispermoideae</taxon>
        <taxon>Cissampelideae</taxon>
        <taxon>Stephania</taxon>
    </lineage>
</organism>
<dbReference type="AlphaFoldDB" id="A0AAP0F0K5"/>
<accession>A0AAP0F0K5</accession>
<proteinExistence type="predicted"/>
<comment type="caution">
    <text evidence="2">The sequence shown here is derived from an EMBL/GenBank/DDBJ whole genome shotgun (WGS) entry which is preliminary data.</text>
</comment>